<dbReference type="EMBL" id="CM046117">
    <property type="protein sequence ID" value="KAI8436523.1"/>
    <property type="molecule type" value="Genomic_DNA"/>
</dbReference>
<gene>
    <name evidence="1" type="ORF">MSG28_010059</name>
</gene>
<feature type="non-terminal residue" evidence="1">
    <location>
        <position position="1"/>
    </location>
</feature>
<organism evidence="1 2">
    <name type="scientific">Choristoneura fumiferana</name>
    <name type="common">Spruce budworm moth</name>
    <name type="synonym">Archips fumiferana</name>
    <dbReference type="NCBI Taxonomy" id="7141"/>
    <lineage>
        <taxon>Eukaryota</taxon>
        <taxon>Metazoa</taxon>
        <taxon>Ecdysozoa</taxon>
        <taxon>Arthropoda</taxon>
        <taxon>Hexapoda</taxon>
        <taxon>Insecta</taxon>
        <taxon>Pterygota</taxon>
        <taxon>Neoptera</taxon>
        <taxon>Endopterygota</taxon>
        <taxon>Lepidoptera</taxon>
        <taxon>Glossata</taxon>
        <taxon>Ditrysia</taxon>
        <taxon>Tortricoidea</taxon>
        <taxon>Tortricidae</taxon>
        <taxon>Tortricinae</taxon>
        <taxon>Choristoneura</taxon>
    </lineage>
</organism>
<proteinExistence type="predicted"/>
<name>A0ACC0KJP8_CHOFU</name>
<evidence type="ECO:0000313" key="2">
    <source>
        <dbReference type="Proteomes" id="UP001064048"/>
    </source>
</evidence>
<accession>A0ACC0KJP8</accession>
<dbReference type="Proteomes" id="UP001064048">
    <property type="component" value="Chromosome 17"/>
</dbReference>
<protein>
    <submittedName>
        <fullName evidence="1">Uncharacterized protein</fullName>
    </submittedName>
</protein>
<feature type="non-terminal residue" evidence="1">
    <location>
        <position position="1380"/>
    </location>
</feature>
<keyword evidence="2" id="KW-1185">Reference proteome</keyword>
<evidence type="ECO:0000313" key="1">
    <source>
        <dbReference type="EMBL" id="KAI8436523.1"/>
    </source>
</evidence>
<reference evidence="1 2" key="1">
    <citation type="journal article" date="2022" name="Genome Biol. Evol.">
        <title>The Spruce Budworm Genome: Reconstructing the Evolutionary History of Antifreeze Proteins.</title>
        <authorList>
            <person name="Beliveau C."/>
            <person name="Gagne P."/>
            <person name="Picq S."/>
            <person name="Vernygora O."/>
            <person name="Keeling C.I."/>
            <person name="Pinkney K."/>
            <person name="Doucet D."/>
            <person name="Wen F."/>
            <person name="Johnston J.S."/>
            <person name="Maaroufi H."/>
            <person name="Boyle B."/>
            <person name="Laroche J."/>
            <person name="Dewar K."/>
            <person name="Juretic N."/>
            <person name="Blackburn G."/>
            <person name="Nisole A."/>
            <person name="Brunet B."/>
            <person name="Brandao M."/>
            <person name="Lumley L."/>
            <person name="Duan J."/>
            <person name="Quan G."/>
            <person name="Lucarotti C.J."/>
            <person name="Roe A.D."/>
            <person name="Sperling F.A.H."/>
            <person name="Levesque R.C."/>
            <person name="Cusson M."/>
        </authorList>
    </citation>
    <scope>NUCLEOTIDE SEQUENCE [LARGE SCALE GENOMIC DNA]</scope>
    <source>
        <strain evidence="1">Glfc:IPQL:Cfum</strain>
    </source>
</reference>
<sequence length="1380" mass="153607">KMCQKTVKTVEQKPGIDLDRILLEEIGNGKYQLRAVAPCGLAAFLVGMAFFSGLLVLLTPENLGSTLPESMEDANNLGKDQPSLLRSFTTKLFKRRQNLCTALDISTILRTPLNGPDYLKKIRNGAIAQQRELTGSEASKQKDLSEKSFTKVVIKSWAADWMSASSGADSGAGNGAGNGAENDTGFAAKEMNEKNKCLNYTRVGFAAKEMNEKNKCLNYTRVLIGFLEELRSPGCAFPTIIAVTAVVAGTRHPLSIIVQANRHLTQRSILNRDVCSYDVARNDKYGRYLTANKDIESGELIFTDKPFAYGPKPDSPPLCLGCYCPVAESLCARCGWPACGAECAAAPAHAAECAVFARARVNVVTFLLEHCRLGDRFDKELVQQVCGILESASASSNLHQSRPAPPPLLHARAVPDADAARLPVGVQVLLVRLPALRRPHGARLASQHPQMQQLYGRVAGYGIDELPDLLLERKAELARLVLAALDAVAPGDTRMRGESAAWLVRVVVMESAACRRRASDAEQSARWTYSVTAECEPVAVKEEPEGGECGVSEAAVAEGLYAGHEVKDEVVIGPVTVQQQDVAFSMQNAFCRLEGPCSLKPEGGADDTPDCTHTCLGEGPRCNRSPEQQYRLTSCFVRLERLPVGDLHRGKPCSSMQAIPSASALRRSREQGQRHTLNRTEVDPCQLQPAGGAGAAPECTHTRPGEGPRCNMSHDQQFQLRSCSVRLERILIEDLPTCDTCSEYPTYKNIRTVKDIDYNKYLLSIMDEIKHMLLKMQQDMAQQKQDMIDMKEDIKSTINNNINEKFNILDQKNAILEKKLEEQSAKIKSLERHIRYKNLVIFGVEECEKSYHELEDMLINIVNTYFKLPCDRSHIEAIRRIGQKGEKIRPVVITFSTVGFKLKVLKNKSCLLNTKYYIKEDYPKDVLNKRKELLAQLQKEKEAGNTAFIKYDKLIVLSNNKNNHNQQMNKRNLSESPEIIPPHSGGHKAQHDRKLHFAIIQAYAPTESSTQEEIDKFYNDLEKAHNMISTQYIIAMGDFNAQIGKPKSYENKVAGIYGFGKRSKRGERLMQLGITKGAKCREVIKKTPVFFMPPLLSSADTALEAGVDAGLPYLISDDCFDTWVGNPRGTYYGRRHIRLDPDKDKEFWEFSVDEIGTYDIPAMIDYVSNKTGEDKITKGAKCKEVIKKTPVFFMPPLLSSADTALEAGVDAGLPYLISDDCFDTWVGNARGTYYGRRHIRLDPDKDKEFWEFSVDEIGTYDIPAMIDYVSNKTGEDKLGITKGAKCKKVIKKTPVFFMPPLLSSADTALEAGVDAGLPYLISDDCFDTWVGNPRGTYYGRRHIRLDPDRDKEFWEFSVDEIGTYDIPAMVDYVSNKTGED</sequence>
<comment type="caution">
    <text evidence="1">The sequence shown here is derived from an EMBL/GenBank/DDBJ whole genome shotgun (WGS) entry which is preliminary data.</text>
</comment>